<sequence>MALDLSLKNLQILAQQPLKDIRNLPLDEAFPAKAQALRQLHQTRQASFTAEVQRQVDLFANLLTR</sequence>
<dbReference type="RefSeq" id="WP_157567077.1">
    <property type="nucleotide sequence ID" value="NZ_WQKZ01000003.1"/>
</dbReference>
<proteinExistence type="predicted"/>
<evidence type="ECO:0000313" key="1">
    <source>
        <dbReference type="EMBL" id="MVN77754.1"/>
    </source>
</evidence>
<dbReference type="Proteomes" id="UP000441336">
    <property type="component" value="Unassembled WGS sequence"/>
</dbReference>
<accession>A0A7K1TH89</accession>
<dbReference type="AlphaFoldDB" id="A0A7K1TH89"/>
<protein>
    <submittedName>
        <fullName evidence="1">Uncharacterized protein</fullName>
    </submittedName>
</protein>
<evidence type="ECO:0000313" key="2">
    <source>
        <dbReference type="Proteomes" id="UP000441336"/>
    </source>
</evidence>
<dbReference type="EMBL" id="WQKZ01000003">
    <property type="protein sequence ID" value="MVN77754.1"/>
    <property type="molecule type" value="Genomic_DNA"/>
</dbReference>
<gene>
    <name evidence="1" type="ORF">GO988_15580</name>
</gene>
<keyword evidence="2" id="KW-1185">Reference proteome</keyword>
<comment type="caution">
    <text evidence="1">The sequence shown here is derived from an EMBL/GenBank/DDBJ whole genome shotgun (WGS) entry which is preliminary data.</text>
</comment>
<organism evidence="1 2">
    <name type="scientific">Hymenobacter ginkgonis</name>
    <dbReference type="NCBI Taxonomy" id="2682976"/>
    <lineage>
        <taxon>Bacteria</taxon>
        <taxon>Pseudomonadati</taxon>
        <taxon>Bacteroidota</taxon>
        <taxon>Cytophagia</taxon>
        <taxon>Cytophagales</taxon>
        <taxon>Hymenobacteraceae</taxon>
        <taxon>Hymenobacter</taxon>
    </lineage>
</organism>
<reference evidence="1 2" key="1">
    <citation type="submission" date="2019-12" db="EMBL/GenBank/DDBJ databases">
        <title>Hymenobacter sp. HMF4947 Genome sequencing and assembly.</title>
        <authorList>
            <person name="Kang H."/>
            <person name="Cha I."/>
            <person name="Kim H."/>
            <person name="Joh K."/>
        </authorList>
    </citation>
    <scope>NUCLEOTIDE SEQUENCE [LARGE SCALE GENOMIC DNA]</scope>
    <source>
        <strain evidence="1 2">HMF4947</strain>
    </source>
</reference>
<name>A0A7K1TH89_9BACT</name>